<dbReference type="InterPro" id="IPR051681">
    <property type="entry name" value="Ser/Thr_Kinases-Pseudokinases"/>
</dbReference>
<dbReference type="InterPro" id="IPR000719">
    <property type="entry name" value="Prot_kinase_dom"/>
</dbReference>
<organism evidence="2 3">
    <name type="scientific">Tetradesmus obliquus</name>
    <name type="common">Green alga</name>
    <name type="synonym">Acutodesmus obliquus</name>
    <dbReference type="NCBI Taxonomy" id="3088"/>
    <lineage>
        <taxon>Eukaryota</taxon>
        <taxon>Viridiplantae</taxon>
        <taxon>Chlorophyta</taxon>
        <taxon>core chlorophytes</taxon>
        <taxon>Chlorophyceae</taxon>
        <taxon>CS clade</taxon>
        <taxon>Sphaeropleales</taxon>
        <taxon>Scenedesmaceae</taxon>
        <taxon>Tetradesmus</taxon>
    </lineage>
</organism>
<dbReference type="Proteomes" id="UP001244341">
    <property type="component" value="Chromosome 11b"/>
</dbReference>
<reference evidence="2 3" key="1">
    <citation type="submission" date="2023-05" db="EMBL/GenBank/DDBJ databases">
        <title>A 100% complete, gapless, phased diploid assembly of the Scenedesmus obliquus UTEX 3031 genome.</title>
        <authorList>
            <person name="Biondi T.C."/>
            <person name="Hanschen E.R."/>
            <person name="Kwon T."/>
            <person name="Eng W."/>
            <person name="Kruse C.P.S."/>
            <person name="Koehler S.I."/>
            <person name="Kunde Y."/>
            <person name="Gleasner C.D."/>
            <person name="You Mak K.T."/>
            <person name="Polle J."/>
            <person name="Hovde B.T."/>
            <person name="Starkenburg S.R."/>
        </authorList>
    </citation>
    <scope>NUCLEOTIDE SEQUENCE [LARGE SCALE GENOMIC DNA]</scope>
    <source>
        <strain evidence="2 3">DOE0152z</strain>
    </source>
</reference>
<dbReference type="InterPro" id="IPR008271">
    <property type="entry name" value="Ser/Thr_kinase_AS"/>
</dbReference>
<dbReference type="InterPro" id="IPR001245">
    <property type="entry name" value="Ser-Thr/Tyr_kinase_cat_dom"/>
</dbReference>
<dbReference type="InterPro" id="IPR011009">
    <property type="entry name" value="Kinase-like_dom_sf"/>
</dbReference>
<protein>
    <recommendedName>
        <fullName evidence="1">Protein kinase domain-containing protein</fullName>
    </recommendedName>
</protein>
<dbReference type="PROSITE" id="PS00108">
    <property type="entry name" value="PROTEIN_KINASE_ST"/>
    <property type="match status" value="1"/>
</dbReference>
<dbReference type="Gene3D" id="1.10.510.10">
    <property type="entry name" value="Transferase(Phosphotransferase) domain 1"/>
    <property type="match status" value="1"/>
</dbReference>
<dbReference type="EMBL" id="CP126218">
    <property type="protein sequence ID" value="WIA20317.1"/>
    <property type="molecule type" value="Genomic_DNA"/>
</dbReference>
<name>A0ABY8UFN5_TETOB</name>
<evidence type="ECO:0000313" key="3">
    <source>
        <dbReference type="Proteomes" id="UP001244341"/>
    </source>
</evidence>
<dbReference type="SMART" id="SM00220">
    <property type="entry name" value="S_TKc"/>
    <property type="match status" value="1"/>
</dbReference>
<dbReference type="Pfam" id="PF00069">
    <property type="entry name" value="Pkinase"/>
    <property type="match status" value="1"/>
</dbReference>
<dbReference type="PANTHER" id="PTHR44329">
    <property type="entry name" value="SERINE/THREONINE-PROTEIN KINASE TNNI3K-RELATED"/>
    <property type="match status" value="1"/>
</dbReference>
<keyword evidence="3" id="KW-1185">Reference proteome</keyword>
<dbReference type="PROSITE" id="PS50011">
    <property type="entry name" value="PROTEIN_KINASE_DOM"/>
    <property type="match status" value="1"/>
</dbReference>
<evidence type="ECO:0000259" key="1">
    <source>
        <dbReference type="PROSITE" id="PS50011"/>
    </source>
</evidence>
<feature type="domain" description="Protein kinase" evidence="1">
    <location>
        <begin position="1"/>
        <end position="323"/>
    </location>
</feature>
<proteinExistence type="predicted"/>
<sequence length="358" mass="37370">MQQQQQDEHEQQVAMELAQHEYESWLNANLRHPNIVQLFTSFTVVLEEHPQQLLLASSAAAAAAGGGAGGLVHEGAGWAGGLSWKTHLVMEFCELGTMQCVLQRGGFMDPLAPGRCNVAWVLSTAKELCAALAYLHSMDVVHGDLKSSNVLLKAAGTSAWDSRGFVAKVSDFGLSRVMDAISAANGTAASSSCGDAAATAAGSPCAGVPLGQSRSQAQHFGALSHAAPELIRGGELSKASDVYSVGVLLWELLTGQVPFYGMHPGQLLNAKLSHPTSQLLPLPETAPPALASLCLACWEEQPGRRPSMQGVIQQLNALALELLGEEAALLAFPDLARQVLAQRRSAAAAAAAAAAGVQ</sequence>
<gene>
    <name evidence="2" type="ORF">OEZ85_006149</name>
</gene>
<dbReference type="SUPFAM" id="SSF56112">
    <property type="entry name" value="Protein kinase-like (PK-like)"/>
    <property type="match status" value="1"/>
</dbReference>
<evidence type="ECO:0000313" key="2">
    <source>
        <dbReference type="EMBL" id="WIA20317.1"/>
    </source>
</evidence>
<accession>A0ABY8UFN5</accession>
<dbReference type="Pfam" id="PF07714">
    <property type="entry name" value="PK_Tyr_Ser-Thr"/>
    <property type="match status" value="1"/>
</dbReference>